<feature type="chain" id="PRO_5039892735" evidence="2">
    <location>
        <begin position="22"/>
        <end position="195"/>
    </location>
</feature>
<sequence>MKKNLLALAVLCAMTSGAAFAQQVAEGSWLVRARAVHLDSANNGAAGDAGVSINDKWIPEVDVSYFFTPNLAAELVLTYPQKHDVRLNGDKIGSLKHLPPSLLLQYHFTNFGAFKPYVGAGVNYTRFSSVKLPAGLDVKRNSWGGALQVGFDYALDKNWSLNVDVKKVYIDTDVRGVGTFKVDPVLFGVGVGYRF</sequence>
<feature type="signal peptide" evidence="2">
    <location>
        <begin position="1"/>
        <end position="21"/>
    </location>
</feature>
<dbReference type="GO" id="GO:0044384">
    <property type="term" value="C:host outer membrane"/>
    <property type="evidence" value="ECO:0007669"/>
    <property type="project" value="InterPro"/>
</dbReference>
<dbReference type="InterPro" id="IPR011250">
    <property type="entry name" value="OMP/PagP_B-barrel"/>
</dbReference>
<accession>A0A9J9Q8Z0</accession>
<dbReference type="PROSITE" id="PS00695">
    <property type="entry name" value="ENT_VIR_OMP_2"/>
    <property type="match status" value="1"/>
</dbReference>
<dbReference type="Proteomes" id="UP000000450">
    <property type="component" value="Chromosome"/>
</dbReference>
<dbReference type="SUPFAM" id="SSF56925">
    <property type="entry name" value="OMPA-like"/>
    <property type="match status" value="1"/>
</dbReference>
<dbReference type="EMBL" id="CP001392">
    <property type="protein sequence ID" value="ACM33044.1"/>
    <property type="molecule type" value="Genomic_DNA"/>
</dbReference>
<dbReference type="PANTHER" id="PTHR36920:SF1">
    <property type="entry name" value="OUTER MEMBRANE PROTEIN W"/>
    <property type="match status" value="1"/>
</dbReference>
<evidence type="ECO:0000256" key="2">
    <source>
        <dbReference type="SAM" id="SignalP"/>
    </source>
</evidence>
<name>A0A9J9Q8Z0_ACIET</name>
<dbReference type="GeneID" id="84681732"/>
<dbReference type="PANTHER" id="PTHR36920">
    <property type="match status" value="1"/>
</dbReference>
<dbReference type="InterPro" id="IPR005618">
    <property type="entry name" value="OMPW"/>
</dbReference>
<gene>
    <name evidence="3" type="ordered locus">Dtpsy_1585</name>
</gene>
<evidence type="ECO:0000313" key="4">
    <source>
        <dbReference type="Proteomes" id="UP000000450"/>
    </source>
</evidence>
<dbReference type="Pfam" id="PF03922">
    <property type="entry name" value="OmpW"/>
    <property type="match status" value="1"/>
</dbReference>
<dbReference type="GO" id="GO:0055085">
    <property type="term" value="P:transmembrane transport"/>
    <property type="evidence" value="ECO:0007669"/>
    <property type="project" value="TreeGrafter"/>
</dbReference>
<dbReference type="GO" id="GO:0009279">
    <property type="term" value="C:cell outer membrane"/>
    <property type="evidence" value="ECO:0007669"/>
    <property type="project" value="UniProtKB-SubCell"/>
</dbReference>
<dbReference type="RefSeq" id="WP_011805496.1">
    <property type="nucleotide sequence ID" value="NC_011992.1"/>
</dbReference>
<evidence type="ECO:0000313" key="3">
    <source>
        <dbReference type="EMBL" id="ACM33044.1"/>
    </source>
</evidence>
<keyword evidence="2" id="KW-0732">Signal</keyword>
<reference evidence="3 4" key="1">
    <citation type="journal article" date="2010" name="J. Bacteriol.">
        <title>Completed genome sequence of the anaerobic iron-oxidizing bacterium Acidovorax ebreus strain TPSY.</title>
        <authorList>
            <person name="Byrne-Bailey K.G."/>
            <person name="Weber K.A."/>
            <person name="Chair A.H."/>
            <person name="Bose S."/>
            <person name="Knox T."/>
            <person name="Spanbauer T.L."/>
            <person name="Chertkov O."/>
            <person name="Coates J.D."/>
        </authorList>
    </citation>
    <scope>NUCLEOTIDE SEQUENCE [LARGE SCALE GENOMIC DNA]</scope>
    <source>
        <strain evidence="3 4">TPSY</strain>
    </source>
</reference>
<evidence type="ECO:0000256" key="1">
    <source>
        <dbReference type="ARBA" id="ARBA00004442"/>
    </source>
</evidence>
<keyword evidence="4" id="KW-1185">Reference proteome</keyword>
<dbReference type="InterPro" id="IPR000758">
    <property type="entry name" value="Enterovir_OMP"/>
</dbReference>
<protein>
    <submittedName>
        <fullName evidence="3">OmpW family protein</fullName>
    </submittedName>
</protein>
<comment type="subcellular location">
    <subcellularLocation>
        <location evidence="1">Cell outer membrane</location>
    </subcellularLocation>
</comment>
<proteinExistence type="predicted"/>
<dbReference type="KEGG" id="dia:Dtpsy_1585"/>
<dbReference type="AlphaFoldDB" id="A0A9J9Q8Z0"/>
<dbReference type="Gene3D" id="2.40.160.20">
    <property type="match status" value="1"/>
</dbReference>
<organism evidence="3 4">
    <name type="scientific">Acidovorax ebreus (strain TPSY)</name>
    <name type="common">Diaphorobacter sp. (strain TPSY)</name>
    <dbReference type="NCBI Taxonomy" id="535289"/>
    <lineage>
        <taxon>Bacteria</taxon>
        <taxon>Pseudomonadati</taxon>
        <taxon>Pseudomonadota</taxon>
        <taxon>Betaproteobacteria</taxon>
        <taxon>Burkholderiales</taxon>
        <taxon>Comamonadaceae</taxon>
        <taxon>Diaphorobacter</taxon>
    </lineage>
</organism>